<evidence type="ECO:0000256" key="5">
    <source>
        <dbReference type="SAM" id="Phobius"/>
    </source>
</evidence>
<feature type="transmembrane region" description="Helical" evidence="5">
    <location>
        <begin position="174"/>
        <end position="191"/>
    </location>
</feature>
<feature type="domain" description="EamA" evidence="6">
    <location>
        <begin position="145"/>
        <end position="272"/>
    </location>
</feature>
<comment type="caution">
    <text evidence="7">The sequence shown here is derived from an EMBL/GenBank/DDBJ whole genome shotgun (WGS) entry which is preliminary data.</text>
</comment>
<comment type="subcellular location">
    <subcellularLocation>
        <location evidence="1">Membrane</location>
        <topology evidence="1">Multi-pass membrane protein</topology>
    </subcellularLocation>
</comment>
<keyword evidence="2 5" id="KW-0812">Transmembrane</keyword>
<feature type="transmembrane region" description="Helical" evidence="5">
    <location>
        <begin position="93"/>
        <end position="109"/>
    </location>
</feature>
<feature type="transmembrane region" description="Helical" evidence="5">
    <location>
        <begin position="230"/>
        <end position="250"/>
    </location>
</feature>
<evidence type="ECO:0000256" key="4">
    <source>
        <dbReference type="ARBA" id="ARBA00023136"/>
    </source>
</evidence>
<accession>A0A923KKX2</accession>
<organism evidence="7 8">
    <name type="scientific">Undibacterium jejuense</name>
    <dbReference type="NCBI Taxonomy" id="1344949"/>
    <lineage>
        <taxon>Bacteria</taxon>
        <taxon>Pseudomonadati</taxon>
        <taxon>Pseudomonadota</taxon>
        <taxon>Betaproteobacteria</taxon>
        <taxon>Burkholderiales</taxon>
        <taxon>Oxalobacteraceae</taxon>
        <taxon>Undibacterium</taxon>
    </lineage>
</organism>
<dbReference type="GO" id="GO:0016020">
    <property type="term" value="C:membrane"/>
    <property type="evidence" value="ECO:0007669"/>
    <property type="project" value="UniProtKB-SubCell"/>
</dbReference>
<dbReference type="PANTHER" id="PTHR22911">
    <property type="entry name" value="ACYL-MALONYL CONDENSING ENZYME-RELATED"/>
    <property type="match status" value="1"/>
</dbReference>
<feature type="transmembrane region" description="Helical" evidence="5">
    <location>
        <begin position="197"/>
        <end position="218"/>
    </location>
</feature>
<dbReference type="EMBL" id="JACOFV010000008">
    <property type="protein sequence ID" value="MBC3862380.1"/>
    <property type="molecule type" value="Genomic_DNA"/>
</dbReference>
<keyword evidence="4 5" id="KW-0472">Membrane</keyword>
<feature type="transmembrane region" description="Helical" evidence="5">
    <location>
        <begin position="256"/>
        <end position="276"/>
    </location>
</feature>
<feature type="transmembrane region" description="Helical" evidence="5">
    <location>
        <begin position="70"/>
        <end position="87"/>
    </location>
</feature>
<dbReference type="SUPFAM" id="SSF103481">
    <property type="entry name" value="Multidrug resistance efflux transporter EmrE"/>
    <property type="match status" value="2"/>
</dbReference>
<feature type="transmembrane region" description="Helical" evidence="5">
    <location>
        <begin position="142"/>
        <end position="162"/>
    </location>
</feature>
<feature type="transmembrane region" description="Helical" evidence="5">
    <location>
        <begin position="33"/>
        <end position="49"/>
    </location>
</feature>
<dbReference type="Pfam" id="PF00892">
    <property type="entry name" value="EamA"/>
    <property type="match status" value="2"/>
</dbReference>
<evidence type="ECO:0000313" key="7">
    <source>
        <dbReference type="EMBL" id="MBC3862380.1"/>
    </source>
</evidence>
<dbReference type="InterPro" id="IPR000620">
    <property type="entry name" value="EamA_dom"/>
</dbReference>
<feature type="transmembrane region" description="Helical" evidence="5">
    <location>
        <begin position="116"/>
        <end position="136"/>
    </location>
</feature>
<reference evidence="7" key="1">
    <citation type="submission" date="2020-08" db="EMBL/GenBank/DDBJ databases">
        <title>Novel species isolated from subtropical streams in China.</title>
        <authorList>
            <person name="Lu H."/>
        </authorList>
    </citation>
    <scope>NUCLEOTIDE SEQUENCE</scope>
    <source>
        <strain evidence="7">KACC 12607</strain>
    </source>
</reference>
<dbReference type="PANTHER" id="PTHR22911:SF6">
    <property type="entry name" value="SOLUTE CARRIER FAMILY 35 MEMBER G1"/>
    <property type="match status" value="1"/>
</dbReference>
<evidence type="ECO:0000313" key="8">
    <source>
        <dbReference type="Proteomes" id="UP000634011"/>
    </source>
</evidence>
<sequence length="284" mass="31154">MLHSMWMVVAGFCFALMGVLIKHVSDKLTVPDVLFYRSLINLVIVIFLMRQQRIAFSTQVPLLHVRRAMMGNLALVFMFYAIAHLPIATATTLNYTNPIFLALLSIFLFKEKPTWLVYVAVLIGFVGIVTILRPSFLPDQYLGGLAGLTSGLLTAIAYYSVGVLVRRGESELRVVFYFSLTGVALGLVWLLSTQFAYVDLVTVPYIIGFGVLGSLGQLCMTRAYGLGKALTTSALSYTTVIFSALLSWLLLNDTPALSSVLGIVLIIVGGVMSMVFNSDTRRTS</sequence>
<name>A0A923KKX2_9BURK</name>
<evidence type="ECO:0000256" key="1">
    <source>
        <dbReference type="ARBA" id="ARBA00004141"/>
    </source>
</evidence>
<protein>
    <submittedName>
        <fullName evidence="7">DMT family transporter</fullName>
    </submittedName>
</protein>
<feature type="domain" description="EamA" evidence="6">
    <location>
        <begin position="5"/>
        <end position="132"/>
    </location>
</feature>
<evidence type="ECO:0000256" key="2">
    <source>
        <dbReference type="ARBA" id="ARBA00022692"/>
    </source>
</evidence>
<keyword evidence="8" id="KW-1185">Reference proteome</keyword>
<gene>
    <name evidence="7" type="ORF">H8K32_09745</name>
</gene>
<dbReference type="AlphaFoldDB" id="A0A923KKX2"/>
<evidence type="ECO:0000256" key="3">
    <source>
        <dbReference type="ARBA" id="ARBA00022989"/>
    </source>
</evidence>
<dbReference type="Proteomes" id="UP000634011">
    <property type="component" value="Unassembled WGS sequence"/>
</dbReference>
<proteinExistence type="predicted"/>
<keyword evidence="3 5" id="KW-1133">Transmembrane helix</keyword>
<dbReference type="RefSeq" id="WP_186912309.1">
    <property type="nucleotide sequence ID" value="NZ_JACOFV010000008.1"/>
</dbReference>
<feature type="transmembrane region" description="Helical" evidence="5">
    <location>
        <begin position="5"/>
        <end position="21"/>
    </location>
</feature>
<dbReference type="InterPro" id="IPR037185">
    <property type="entry name" value="EmrE-like"/>
</dbReference>
<evidence type="ECO:0000259" key="6">
    <source>
        <dbReference type="Pfam" id="PF00892"/>
    </source>
</evidence>